<feature type="domain" description="Tail sheath protein subtilisin-like" evidence="2">
    <location>
        <begin position="79"/>
        <end position="223"/>
    </location>
</feature>
<gene>
    <name evidence="4" type="ORF">EDD66_105309</name>
</gene>
<comment type="similarity">
    <text evidence="1">Belongs to the myoviridae tail sheath protein family.</text>
</comment>
<dbReference type="Pfam" id="PF04984">
    <property type="entry name" value="Phage_sheath_1"/>
    <property type="match status" value="1"/>
</dbReference>
<dbReference type="Pfam" id="PF17482">
    <property type="entry name" value="Phage_sheath_1C"/>
    <property type="match status" value="1"/>
</dbReference>
<dbReference type="Proteomes" id="UP000273083">
    <property type="component" value="Unassembled WGS sequence"/>
</dbReference>
<evidence type="ECO:0000259" key="2">
    <source>
        <dbReference type="Pfam" id="PF04984"/>
    </source>
</evidence>
<dbReference type="InterPro" id="IPR020287">
    <property type="entry name" value="Tail_sheath_C"/>
</dbReference>
<dbReference type="AlphaFoldDB" id="A0A3N1XU14"/>
<sequence>MGMPSVNISFSEKAAQIIKRGERGIVALILKEADVPATNPVTILNVSDIPDTLSAFNQEQIKLALMGYMNSPKKVIAYVVTEDYTPGLNYFELNRFDYLAIPTVQTDEKTSDIVTWVKVQREAGKKVKAVLPDTTGDHEGIINYTTAEVMNGANTYTTEQYCSRIAGLITGTPLTISCTYAPLSELTNCTKLKKSEMDGAIDAGKFIVYHDGEKVKVARGVNSLTTTSADKGNQFKKIKIVEAMDMIYDDITKTAQDSYLGKYLNTYDNKVLLMSAIGGYFEQLILDGILSTANIGIDIETQRAYLKSKGVATDDMSDDEIRVYDTDDKVFLKATVKILDAIEEISLPINI</sequence>
<dbReference type="RefSeq" id="WP_123609536.1">
    <property type="nucleotide sequence ID" value="NZ_RJVG01000005.1"/>
</dbReference>
<reference evidence="4 5" key="1">
    <citation type="submission" date="2018-11" db="EMBL/GenBank/DDBJ databases">
        <title>Genomic Encyclopedia of Type Strains, Phase IV (KMG-IV): sequencing the most valuable type-strain genomes for metagenomic binning, comparative biology and taxonomic classification.</title>
        <authorList>
            <person name="Goeker M."/>
        </authorList>
    </citation>
    <scope>NUCLEOTIDE SEQUENCE [LARGE SCALE GENOMIC DNA]</scope>
    <source>
        <strain evidence="4 5">DSM 26537</strain>
    </source>
</reference>
<protein>
    <submittedName>
        <fullName evidence="4">Tail sheath protein</fullName>
    </submittedName>
</protein>
<evidence type="ECO:0000313" key="4">
    <source>
        <dbReference type="EMBL" id="ROR28367.1"/>
    </source>
</evidence>
<evidence type="ECO:0000259" key="3">
    <source>
        <dbReference type="Pfam" id="PF17482"/>
    </source>
</evidence>
<accession>A0A3N1XU14</accession>
<comment type="caution">
    <text evidence="4">The sequence shown here is derived from an EMBL/GenBank/DDBJ whole genome shotgun (WGS) entry which is preliminary data.</text>
</comment>
<keyword evidence="5" id="KW-1185">Reference proteome</keyword>
<dbReference type="InterPro" id="IPR035089">
    <property type="entry name" value="Phage_sheath_subtilisin"/>
</dbReference>
<dbReference type="Gene3D" id="3.40.50.11790">
    <property type="match status" value="1"/>
</dbReference>
<organism evidence="4 5">
    <name type="scientific">Mobilisporobacter senegalensis</name>
    <dbReference type="NCBI Taxonomy" id="1329262"/>
    <lineage>
        <taxon>Bacteria</taxon>
        <taxon>Bacillati</taxon>
        <taxon>Bacillota</taxon>
        <taxon>Clostridia</taxon>
        <taxon>Lachnospirales</taxon>
        <taxon>Lachnospiraceae</taxon>
        <taxon>Mobilisporobacter</taxon>
    </lineage>
</organism>
<name>A0A3N1XU14_9FIRM</name>
<dbReference type="EMBL" id="RJVG01000005">
    <property type="protein sequence ID" value="ROR28367.1"/>
    <property type="molecule type" value="Genomic_DNA"/>
</dbReference>
<dbReference type="Gene3D" id="3.30.1370.220">
    <property type="match status" value="1"/>
</dbReference>
<dbReference type="OrthoDB" id="89060at2"/>
<evidence type="ECO:0000313" key="5">
    <source>
        <dbReference type="Proteomes" id="UP000273083"/>
    </source>
</evidence>
<proteinExistence type="inferred from homology"/>
<feature type="domain" description="Tail sheath protein C-terminal" evidence="3">
    <location>
        <begin position="230"/>
        <end position="350"/>
    </location>
</feature>
<evidence type="ECO:0000256" key="1">
    <source>
        <dbReference type="ARBA" id="ARBA00008005"/>
    </source>
</evidence>